<dbReference type="AlphaFoldDB" id="A0ABD3APY5"/>
<evidence type="ECO:0000313" key="1">
    <source>
        <dbReference type="EMBL" id="KAL3533258.1"/>
    </source>
</evidence>
<reference evidence="1 2" key="1">
    <citation type="submission" date="2024-11" db="EMBL/GenBank/DDBJ databases">
        <title>A near-complete genome assembly of Cinchona calisaya.</title>
        <authorList>
            <person name="Lian D.C."/>
            <person name="Zhao X.W."/>
            <person name="Wei L."/>
        </authorList>
    </citation>
    <scope>NUCLEOTIDE SEQUENCE [LARGE SCALE GENOMIC DNA]</scope>
    <source>
        <tissue evidence="1">Nenye</tissue>
    </source>
</reference>
<name>A0ABD3APY5_9GENT</name>
<dbReference type="EMBL" id="JBJUIK010000003">
    <property type="protein sequence ID" value="KAL3533258.1"/>
    <property type="molecule type" value="Genomic_DNA"/>
</dbReference>
<proteinExistence type="predicted"/>
<comment type="caution">
    <text evidence="1">The sequence shown here is derived from an EMBL/GenBank/DDBJ whole genome shotgun (WGS) entry which is preliminary data.</text>
</comment>
<organism evidence="1 2">
    <name type="scientific">Cinchona calisaya</name>
    <dbReference type="NCBI Taxonomy" id="153742"/>
    <lineage>
        <taxon>Eukaryota</taxon>
        <taxon>Viridiplantae</taxon>
        <taxon>Streptophyta</taxon>
        <taxon>Embryophyta</taxon>
        <taxon>Tracheophyta</taxon>
        <taxon>Spermatophyta</taxon>
        <taxon>Magnoliopsida</taxon>
        <taxon>eudicotyledons</taxon>
        <taxon>Gunneridae</taxon>
        <taxon>Pentapetalae</taxon>
        <taxon>asterids</taxon>
        <taxon>lamiids</taxon>
        <taxon>Gentianales</taxon>
        <taxon>Rubiaceae</taxon>
        <taxon>Cinchonoideae</taxon>
        <taxon>Cinchoneae</taxon>
        <taxon>Cinchona</taxon>
    </lineage>
</organism>
<accession>A0ABD3APY5</accession>
<sequence length="99" mass="10697">MAGGVGIEALRPSKKTPSPGIQQIYRGMVESKEKSLGFNSNSMGSLRLVGSGVLMKDEISNLPESNPSICAYGLKMMKKVEAFWKGKVRISSSVNSLKF</sequence>
<evidence type="ECO:0000313" key="2">
    <source>
        <dbReference type="Proteomes" id="UP001630127"/>
    </source>
</evidence>
<keyword evidence="2" id="KW-1185">Reference proteome</keyword>
<gene>
    <name evidence="1" type="ORF">ACH5RR_006779</name>
</gene>
<dbReference type="Proteomes" id="UP001630127">
    <property type="component" value="Unassembled WGS sequence"/>
</dbReference>
<protein>
    <submittedName>
        <fullName evidence="1">Uncharacterized protein</fullName>
    </submittedName>
</protein>